<keyword evidence="8 11" id="KW-1133">Transmembrane helix</keyword>
<dbReference type="EMBL" id="SOQX01000002">
    <property type="protein sequence ID" value="TDY02481.1"/>
    <property type="molecule type" value="Genomic_DNA"/>
</dbReference>
<protein>
    <recommendedName>
        <fullName evidence="3 11">Protein-export membrane protein SecG</fullName>
    </recommendedName>
</protein>
<dbReference type="PANTHER" id="PTHR34182:SF1">
    <property type="entry name" value="PROTEIN-EXPORT MEMBRANE PROTEIN SECG"/>
    <property type="match status" value="1"/>
</dbReference>
<comment type="caution">
    <text evidence="13">The sequence shown here is derived from an EMBL/GenBank/DDBJ whole genome shotgun (WGS) entry which is preliminary data.</text>
</comment>
<evidence type="ECO:0000256" key="10">
    <source>
        <dbReference type="ARBA" id="ARBA00023136"/>
    </source>
</evidence>
<evidence type="ECO:0000256" key="7">
    <source>
        <dbReference type="ARBA" id="ARBA00022927"/>
    </source>
</evidence>
<dbReference type="GO" id="GO:0043952">
    <property type="term" value="P:protein transport by the Sec complex"/>
    <property type="evidence" value="ECO:0007669"/>
    <property type="project" value="TreeGrafter"/>
</dbReference>
<evidence type="ECO:0000313" key="13">
    <source>
        <dbReference type="EMBL" id="TDY02481.1"/>
    </source>
</evidence>
<dbReference type="RefSeq" id="WP_134081498.1">
    <property type="nucleotide sequence ID" value="NZ_SOQX01000002.1"/>
</dbReference>
<evidence type="ECO:0000256" key="8">
    <source>
        <dbReference type="ARBA" id="ARBA00022989"/>
    </source>
</evidence>
<name>A0A4R8INL7_9GAMM</name>
<reference evidence="13 14" key="1">
    <citation type="submission" date="2019-03" db="EMBL/GenBank/DDBJ databases">
        <title>Genomic Encyclopedia of Type Strains, Phase IV (KMG-IV): sequencing the most valuable type-strain genomes for metagenomic binning, comparative biology and taxonomic classification.</title>
        <authorList>
            <person name="Goeker M."/>
        </authorList>
    </citation>
    <scope>NUCLEOTIDE SEQUENCE [LARGE SCALE GENOMIC DNA]</scope>
    <source>
        <strain evidence="13 14">DSM 16326</strain>
    </source>
</reference>
<sequence>MLYNIILVLHVIVAVALVVLVLLQQGKGADAGAAFGSGASGTVFGSRGAANFLTRTTGVLAFLFFALSLALFTLAGDVGKSESIVDQSEQQSQEQESRVPAAPQEDEPEQDNGAPADVPKSD</sequence>
<organism evidence="13 14">
    <name type="scientific">Thiohalophilus thiocyanatoxydans</name>
    <dbReference type="NCBI Taxonomy" id="381308"/>
    <lineage>
        <taxon>Bacteria</taxon>
        <taxon>Pseudomonadati</taxon>
        <taxon>Pseudomonadota</taxon>
        <taxon>Gammaproteobacteria</taxon>
        <taxon>Thiohalomonadales</taxon>
        <taxon>Thiohalophilaceae</taxon>
        <taxon>Thiohalophilus</taxon>
    </lineage>
</organism>
<dbReference type="PRINTS" id="PR01651">
    <property type="entry name" value="SECGEXPORT"/>
</dbReference>
<evidence type="ECO:0000256" key="11">
    <source>
        <dbReference type="RuleBase" id="RU365087"/>
    </source>
</evidence>
<keyword evidence="4 11" id="KW-0813">Transport</keyword>
<dbReference type="Pfam" id="PF03840">
    <property type="entry name" value="SecG"/>
    <property type="match status" value="1"/>
</dbReference>
<proteinExistence type="inferred from homology"/>
<evidence type="ECO:0000256" key="1">
    <source>
        <dbReference type="ARBA" id="ARBA00004651"/>
    </source>
</evidence>
<dbReference type="GO" id="GO:0009306">
    <property type="term" value="P:protein secretion"/>
    <property type="evidence" value="ECO:0007669"/>
    <property type="project" value="UniProtKB-UniRule"/>
</dbReference>
<comment type="similarity">
    <text evidence="2 11">Belongs to the SecG family.</text>
</comment>
<feature type="transmembrane region" description="Helical" evidence="11">
    <location>
        <begin position="52"/>
        <end position="74"/>
    </location>
</feature>
<feature type="region of interest" description="Disordered" evidence="12">
    <location>
        <begin position="83"/>
        <end position="122"/>
    </location>
</feature>
<keyword evidence="5 11" id="KW-1003">Cell membrane</keyword>
<dbReference type="Proteomes" id="UP000294914">
    <property type="component" value="Unassembled WGS sequence"/>
</dbReference>
<evidence type="ECO:0000256" key="6">
    <source>
        <dbReference type="ARBA" id="ARBA00022692"/>
    </source>
</evidence>
<keyword evidence="6 11" id="KW-0812">Transmembrane</keyword>
<evidence type="ECO:0000256" key="4">
    <source>
        <dbReference type="ARBA" id="ARBA00022448"/>
    </source>
</evidence>
<gene>
    <name evidence="13" type="ORF">EDC23_0853</name>
</gene>
<evidence type="ECO:0000313" key="14">
    <source>
        <dbReference type="Proteomes" id="UP000294914"/>
    </source>
</evidence>
<dbReference type="InterPro" id="IPR004692">
    <property type="entry name" value="SecG"/>
</dbReference>
<keyword evidence="14" id="KW-1185">Reference proteome</keyword>
<comment type="subcellular location">
    <subcellularLocation>
        <location evidence="1 11">Cell membrane</location>
        <topology evidence="1 11">Multi-pass membrane protein</topology>
    </subcellularLocation>
</comment>
<dbReference type="AlphaFoldDB" id="A0A4R8INL7"/>
<dbReference type="GO" id="GO:0015450">
    <property type="term" value="F:protein-transporting ATPase activity"/>
    <property type="evidence" value="ECO:0007669"/>
    <property type="project" value="UniProtKB-UniRule"/>
</dbReference>
<accession>A0A4R8INL7</accession>
<comment type="function">
    <text evidence="11">Involved in protein export. Participates in an early event of protein translocation.</text>
</comment>
<evidence type="ECO:0000256" key="2">
    <source>
        <dbReference type="ARBA" id="ARBA00008445"/>
    </source>
</evidence>
<keyword evidence="7 11" id="KW-0653">Protein transport</keyword>
<dbReference type="GO" id="GO:0005886">
    <property type="term" value="C:plasma membrane"/>
    <property type="evidence" value="ECO:0007669"/>
    <property type="project" value="UniProtKB-SubCell"/>
</dbReference>
<comment type="caution">
    <text evidence="11">Lacks conserved residue(s) required for the propagation of feature annotation.</text>
</comment>
<dbReference type="GO" id="GO:0065002">
    <property type="term" value="P:intracellular protein transmembrane transport"/>
    <property type="evidence" value="ECO:0007669"/>
    <property type="project" value="TreeGrafter"/>
</dbReference>
<dbReference type="NCBIfam" id="TIGR00810">
    <property type="entry name" value="secG"/>
    <property type="match status" value="1"/>
</dbReference>
<keyword evidence="10 11" id="KW-0472">Membrane</keyword>
<evidence type="ECO:0000256" key="3">
    <source>
        <dbReference type="ARBA" id="ARBA00017876"/>
    </source>
</evidence>
<keyword evidence="9 11" id="KW-0811">Translocation</keyword>
<dbReference type="PANTHER" id="PTHR34182">
    <property type="entry name" value="PROTEIN-EXPORT MEMBRANE PROTEIN SECG"/>
    <property type="match status" value="1"/>
</dbReference>
<evidence type="ECO:0000256" key="9">
    <source>
        <dbReference type="ARBA" id="ARBA00023010"/>
    </source>
</evidence>
<evidence type="ECO:0000256" key="12">
    <source>
        <dbReference type="SAM" id="MobiDB-lite"/>
    </source>
</evidence>
<evidence type="ECO:0000256" key="5">
    <source>
        <dbReference type="ARBA" id="ARBA00022475"/>
    </source>
</evidence>